<evidence type="ECO:0000313" key="8">
    <source>
        <dbReference type="EMBL" id="MCG2578869.1"/>
    </source>
</evidence>
<dbReference type="EMBL" id="JAKLTN010000005">
    <property type="protein sequence ID" value="MCG2578869.1"/>
    <property type="molecule type" value="Genomic_DNA"/>
</dbReference>
<organism evidence="8 9">
    <name type="scientific">Dechloromonas hankyongensis</name>
    <dbReference type="NCBI Taxonomy" id="2908002"/>
    <lineage>
        <taxon>Bacteria</taxon>
        <taxon>Pseudomonadati</taxon>
        <taxon>Pseudomonadota</taxon>
        <taxon>Betaproteobacteria</taxon>
        <taxon>Rhodocyclales</taxon>
        <taxon>Azonexaceae</taxon>
        <taxon>Dechloromonas</taxon>
    </lineage>
</organism>
<dbReference type="InterPro" id="IPR040026">
    <property type="entry name" value="FliD"/>
</dbReference>
<protein>
    <recommendedName>
        <fullName evidence="5">Flagellar hook-associated protein 2</fullName>
        <shortName evidence="5">HAP2</shortName>
    </recommendedName>
    <alternativeName>
        <fullName evidence="5">Flagellar cap protein</fullName>
    </alternativeName>
</protein>
<keyword evidence="3" id="KW-0175">Coiled coil</keyword>
<comment type="subcellular location">
    <subcellularLocation>
        <location evidence="5">Secreted</location>
    </subcellularLocation>
    <subcellularLocation>
        <location evidence="5">Bacterial flagellum</location>
    </subcellularLocation>
</comment>
<evidence type="ECO:0000256" key="1">
    <source>
        <dbReference type="ARBA" id="ARBA00009764"/>
    </source>
</evidence>
<dbReference type="Pfam" id="PF07196">
    <property type="entry name" value="Flagellin_IN"/>
    <property type="match status" value="1"/>
</dbReference>
<dbReference type="Pfam" id="PF07195">
    <property type="entry name" value="FliD_C"/>
    <property type="match status" value="1"/>
</dbReference>
<dbReference type="InterPro" id="IPR003481">
    <property type="entry name" value="FliD_N"/>
</dbReference>
<feature type="domain" description="Flagellar hook-associated protein 2 C-terminal" evidence="7">
    <location>
        <begin position="237"/>
        <end position="453"/>
    </location>
</feature>
<evidence type="ECO:0000256" key="3">
    <source>
        <dbReference type="ARBA" id="ARBA00023054"/>
    </source>
</evidence>
<proteinExistence type="inferred from homology"/>
<comment type="caution">
    <text evidence="8">The sequence shown here is derived from an EMBL/GenBank/DDBJ whole genome shotgun (WGS) entry which is preliminary data.</text>
</comment>
<evidence type="ECO:0000259" key="6">
    <source>
        <dbReference type="Pfam" id="PF02465"/>
    </source>
</evidence>
<reference evidence="8" key="1">
    <citation type="submission" date="2022-01" db="EMBL/GenBank/DDBJ databases">
        <authorList>
            <person name="Jo J.-H."/>
            <person name="Im W.-T."/>
        </authorList>
    </citation>
    <scope>NUCLEOTIDE SEQUENCE</scope>
    <source>
        <strain evidence="8">XY25</strain>
    </source>
</reference>
<keyword evidence="8" id="KW-0966">Cell projection</keyword>
<dbReference type="InterPro" id="IPR010810">
    <property type="entry name" value="Flagellin_hook_IN_motif"/>
</dbReference>
<evidence type="ECO:0000259" key="7">
    <source>
        <dbReference type="Pfam" id="PF07195"/>
    </source>
</evidence>
<evidence type="ECO:0000256" key="2">
    <source>
        <dbReference type="ARBA" id="ARBA00011255"/>
    </source>
</evidence>
<keyword evidence="4 5" id="KW-0975">Bacterial flagellum</keyword>
<keyword evidence="8" id="KW-0282">Flagellum</keyword>
<evidence type="ECO:0000313" key="9">
    <source>
        <dbReference type="Proteomes" id="UP001165384"/>
    </source>
</evidence>
<comment type="similarity">
    <text evidence="1 5">Belongs to the FliD family.</text>
</comment>
<dbReference type="RefSeq" id="WP_275712266.1">
    <property type="nucleotide sequence ID" value="NZ_JAKLTN010000005.1"/>
</dbReference>
<dbReference type="InterPro" id="IPR010809">
    <property type="entry name" value="FliD_C"/>
</dbReference>
<sequence length="466" mass="47792">MATQSSVSSLGVGSGLDLQSLLTNLVAAEKQPITLLQTQQSSYKTKISAYGSISSKLSTLQTAANALKSPLSLESYKASSTDTSVASATTGVGSAAGTYALHVNSLAKAHTLNSTAFADPTAAIGTGTMRVTVGTASFDVTIDNSNNSLNGIRDAINASASNTGVQATVIQDVNGARLALTSKNTGTTNAISVAVSETGTPDFTSATSDPANRDTTGLSKLAYVTGAATNLTEAQPAANASLTINGISINSASNTLTTAISGVTVNLSKAGDTTLTVDRDIEGITKLVTSYINAFNDFQTSTRSASSYDSTTKTGQVLNGESATRSILSAITRTVQQTPATVTGTYNNLASLGITLNKDGTLAVDSTKLQKAISTDFTSVKSVLSGYATATAAAAADLTSTSGTLTNRVNGLNSSYKLTGTRIDQMNLRLAAFEKRYRDQFVALDTTVSQMNATSSYLSQQLAKLA</sequence>
<accession>A0ABS9K6R9</accession>
<keyword evidence="5" id="KW-0964">Secreted</keyword>
<keyword evidence="9" id="KW-1185">Reference proteome</keyword>
<dbReference type="Pfam" id="PF02465">
    <property type="entry name" value="FliD_N"/>
    <property type="match status" value="1"/>
</dbReference>
<dbReference type="PANTHER" id="PTHR30288:SF0">
    <property type="entry name" value="FLAGELLAR HOOK-ASSOCIATED PROTEIN 2"/>
    <property type="match status" value="1"/>
</dbReference>
<keyword evidence="8" id="KW-0969">Cilium</keyword>
<dbReference type="PANTHER" id="PTHR30288">
    <property type="entry name" value="FLAGELLAR CAP/ASSEMBLY PROTEIN FLID"/>
    <property type="match status" value="1"/>
</dbReference>
<feature type="domain" description="Flagellar hook-associated protein 2 N-terminal" evidence="6">
    <location>
        <begin position="14"/>
        <end position="110"/>
    </location>
</feature>
<comment type="function">
    <text evidence="5">Required for morphogenesis and for the elongation of the flagellar filament by facilitating polymerization of the flagellin monomers at the tip of growing filament. Forms a capping structure, which prevents flagellin subunits (transported through the central channel of the flagellum) from leaking out without polymerization at the distal end.</text>
</comment>
<dbReference type="Proteomes" id="UP001165384">
    <property type="component" value="Unassembled WGS sequence"/>
</dbReference>
<gene>
    <name evidence="8" type="primary">fliD</name>
    <name evidence="8" type="ORF">LZ012_17885</name>
</gene>
<name>A0ABS9K6R9_9RHOO</name>
<comment type="subunit">
    <text evidence="2 5">Homopentamer.</text>
</comment>
<evidence type="ECO:0000256" key="5">
    <source>
        <dbReference type="RuleBase" id="RU362066"/>
    </source>
</evidence>
<evidence type="ECO:0000256" key="4">
    <source>
        <dbReference type="ARBA" id="ARBA00023143"/>
    </source>
</evidence>